<dbReference type="AlphaFoldDB" id="A0A410Q823"/>
<proteinExistence type="predicted"/>
<accession>A0A410Q823</accession>
<gene>
    <name evidence="2" type="ORF">EQM13_00415</name>
</gene>
<protein>
    <submittedName>
        <fullName evidence="2">Uncharacterized protein</fullName>
    </submittedName>
</protein>
<feature type="region of interest" description="Disordered" evidence="1">
    <location>
        <begin position="54"/>
        <end position="84"/>
    </location>
</feature>
<reference evidence="3" key="1">
    <citation type="submission" date="2019-01" db="EMBL/GenBank/DDBJ databases">
        <title>Draft genomes of a novel of Sporanaerobacter strains.</title>
        <authorList>
            <person name="Ma S."/>
        </authorList>
    </citation>
    <scope>NUCLEOTIDE SEQUENCE [LARGE SCALE GENOMIC DNA]</scope>
    <source>
        <strain evidence="3">NJN-17</strain>
    </source>
</reference>
<dbReference type="InterPro" id="IPR046085">
    <property type="entry name" value="DUF6103"/>
</dbReference>
<dbReference type="Proteomes" id="UP000287969">
    <property type="component" value="Chromosome"/>
</dbReference>
<name>A0A410Q823_9FIRM</name>
<dbReference type="RefSeq" id="WP_128751613.1">
    <property type="nucleotide sequence ID" value="NZ_CP035282.1"/>
</dbReference>
<dbReference type="EMBL" id="CP035282">
    <property type="protein sequence ID" value="QAT60140.1"/>
    <property type="molecule type" value="Genomic_DNA"/>
</dbReference>
<evidence type="ECO:0000256" key="1">
    <source>
        <dbReference type="SAM" id="MobiDB-lite"/>
    </source>
</evidence>
<keyword evidence="3" id="KW-1185">Reference proteome</keyword>
<dbReference type="KEGG" id="spoa:EQM13_00415"/>
<feature type="compositionally biased region" description="Basic and acidic residues" evidence="1">
    <location>
        <begin position="54"/>
        <end position="63"/>
    </location>
</feature>
<evidence type="ECO:0000313" key="2">
    <source>
        <dbReference type="EMBL" id="QAT60140.1"/>
    </source>
</evidence>
<evidence type="ECO:0000313" key="3">
    <source>
        <dbReference type="Proteomes" id="UP000287969"/>
    </source>
</evidence>
<dbReference type="Pfam" id="PF19598">
    <property type="entry name" value="DUF6103"/>
    <property type="match status" value="1"/>
</dbReference>
<dbReference type="OrthoDB" id="1708300at2"/>
<organism evidence="2 3">
    <name type="scientific">Acidilutibacter cellobiosedens</name>
    <dbReference type="NCBI Taxonomy" id="2507161"/>
    <lineage>
        <taxon>Bacteria</taxon>
        <taxon>Bacillati</taxon>
        <taxon>Bacillota</taxon>
        <taxon>Tissierellia</taxon>
        <taxon>Tissierellales</taxon>
        <taxon>Acidilutibacteraceae</taxon>
        <taxon>Acidilutibacter</taxon>
    </lineage>
</organism>
<sequence>MKKATLTVSFDSDKLDALTYHMGKKDTDLQTELEDTVQKLYEKHVPQATREYIDDKLSREAAAKPKPKRPVRPAVAGGSDNRLA</sequence>